<dbReference type="Proteomes" id="UP000439903">
    <property type="component" value="Unassembled WGS sequence"/>
</dbReference>
<dbReference type="InterPro" id="IPR001611">
    <property type="entry name" value="Leu-rich_rpt"/>
</dbReference>
<organism evidence="4 5">
    <name type="scientific">Gigaspora margarita</name>
    <dbReference type="NCBI Taxonomy" id="4874"/>
    <lineage>
        <taxon>Eukaryota</taxon>
        <taxon>Fungi</taxon>
        <taxon>Fungi incertae sedis</taxon>
        <taxon>Mucoromycota</taxon>
        <taxon>Glomeromycotina</taxon>
        <taxon>Glomeromycetes</taxon>
        <taxon>Diversisporales</taxon>
        <taxon>Gigasporaceae</taxon>
        <taxon>Gigaspora</taxon>
    </lineage>
</organism>
<keyword evidence="2" id="KW-0963">Cytoplasm</keyword>
<evidence type="ECO:0000256" key="1">
    <source>
        <dbReference type="ARBA" id="ARBA00004245"/>
    </source>
</evidence>
<comment type="subcellular location">
    <subcellularLocation>
        <location evidence="1">Cytoplasm</location>
        <location evidence="1">Cytoskeleton</location>
    </subcellularLocation>
</comment>
<dbReference type="PANTHER" id="PTHR24107:SF2">
    <property type="entry name" value="NLR FAMILY CARD DOMAIN CONTAINING 3"/>
    <property type="match status" value="1"/>
</dbReference>
<dbReference type="SMART" id="SM00368">
    <property type="entry name" value="LRR_RI"/>
    <property type="match status" value="2"/>
</dbReference>
<reference evidence="4 5" key="1">
    <citation type="journal article" date="2019" name="Environ. Microbiol.">
        <title>At the nexus of three kingdoms: the genome of the mycorrhizal fungus Gigaspora margarita provides insights into plant, endobacterial and fungal interactions.</title>
        <authorList>
            <person name="Venice F."/>
            <person name="Ghignone S."/>
            <person name="Salvioli di Fossalunga A."/>
            <person name="Amselem J."/>
            <person name="Novero M."/>
            <person name="Xianan X."/>
            <person name="Sedzielewska Toro K."/>
            <person name="Morin E."/>
            <person name="Lipzen A."/>
            <person name="Grigoriev I.V."/>
            <person name="Henrissat B."/>
            <person name="Martin F.M."/>
            <person name="Bonfante P."/>
        </authorList>
    </citation>
    <scope>NUCLEOTIDE SEQUENCE [LARGE SCALE GENOMIC DNA]</scope>
    <source>
        <strain evidence="4 5">BEG34</strain>
    </source>
</reference>
<sequence length="110" mass="12062">MNTTLTTLCLESNNIGVEGDLSYNRINDEGGKALAAALTINATLTLLNLSSNKISDEGGEALAAALSKNRILLSLNLYDNRISYKARTNIKNIYRIKFSKYYESIIKALS</sequence>
<dbReference type="PANTHER" id="PTHR24107">
    <property type="entry name" value="YNEIN REGULATORY COMPLEX SUBUNIT 5"/>
    <property type="match status" value="1"/>
</dbReference>
<accession>A0A8H3XFS8</accession>
<evidence type="ECO:0000313" key="5">
    <source>
        <dbReference type="Proteomes" id="UP000439903"/>
    </source>
</evidence>
<evidence type="ECO:0000313" key="4">
    <source>
        <dbReference type="EMBL" id="KAF0458556.1"/>
    </source>
</evidence>
<evidence type="ECO:0000256" key="3">
    <source>
        <dbReference type="ARBA" id="ARBA00023212"/>
    </source>
</evidence>
<evidence type="ECO:0000256" key="2">
    <source>
        <dbReference type="ARBA" id="ARBA00022490"/>
    </source>
</evidence>
<dbReference type="SUPFAM" id="SSF52047">
    <property type="entry name" value="RNI-like"/>
    <property type="match status" value="1"/>
</dbReference>
<comment type="caution">
    <text evidence="4">The sequence shown here is derived from an EMBL/GenBank/DDBJ whole genome shotgun (WGS) entry which is preliminary data.</text>
</comment>
<dbReference type="Pfam" id="PF13516">
    <property type="entry name" value="LRR_6"/>
    <property type="match status" value="3"/>
</dbReference>
<dbReference type="GO" id="GO:0005856">
    <property type="term" value="C:cytoskeleton"/>
    <property type="evidence" value="ECO:0007669"/>
    <property type="project" value="UniProtKB-SubCell"/>
</dbReference>
<protein>
    <submittedName>
        <fullName evidence="4">Uncharacterized protein</fullName>
    </submittedName>
</protein>
<gene>
    <name evidence="4" type="ORF">F8M41_000943</name>
</gene>
<proteinExistence type="predicted"/>
<dbReference type="EMBL" id="WTPW01001077">
    <property type="protein sequence ID" value="KAF0458556.1"/>
    <property type="molecule type" value="Genomic_DNA"/>
</dbReference>
<dbReference type="InterPro" id="IPR052410">
    <property type="entry name" value="DRC5"/>
</dbReference>
<dbReference type="AlphaFoldDB" id="A0A8H3XFS8"/>
<keyword evidence="5" id="KW-1185">Reference proteome</keyword>
<dbReference type="Gene3D" id="3.80.10.10">
    <property type="entry name" value="Ribonuclease Inhibitor"/>
    <property type="match status" value="1"/>
</dbReference>
<name>A0A8H3XFS8_GIGMA</name>
<dbReference type="InterPro" id="IPR032675">
    <property type="entry name" value="LRR_dom_sf"/>
</dbReference>
<dbReference type="OrthoDB" id="120976at2759"/>
<keyword evidence="3" id="KW-0206">Cytoskeleton</keyword>